<dbReference type="GO" id="GO:0000976">
    <property type="term" value="F:transcription cis-regulatory region binding"/>
    <property type="evidence" value="ECO:0007669"/>
    <property type="project" value="UniProtKB-ARBA"/>
</dbReference>
<feature type="compositionally biased region" description="Polar residues" evidence="11">
    <location>
        <begin position="421"/>
        <end position="432"/>
    </location>
</feature>
<evidence type="ECO:0000256" key="6">
    <source>
        <dbReference type="ARBA" id="ARBA00023125"/>
    </source>
</evidence>
<dbReference type="GO" id="GO:0005634">
    <property type="term" value="C:nucleus"/>
    <property type="evidence" value="ECO:0007669"/>
    <property type="project" value="UniProtKB-SubCell"/>
</dbReference>
<dbReference type="Proteomes" id="UP000187406">
    <property type="component" value="Unassembled WGS sequence"/>
</dbReference>
<dbReference type="EMBL" id="BDDD01001310">
    <property type="protein sequence ID" value="GAV75125.1"/>
    <property type="molecule type" value="Genomic_DNA"/>
</dbReference>
<evidence type="ECO:0000256" key="1">
    <source>
        <dbReference type="ARBA" id="ARBA00004123"/>
    </source>
</evidence>
<keyword evidence="5" id="KW-0805">Transcription regulation</keyword>
<evidence type="ECO:0000313" key="15">
    <source>
        <dbReference type="Proteomes" id="UP000187406"/>
    </source>
</evidence>
<sequence length="585" mass="65092">MELESLPLGFRFRPTDEELINHYLSLKINGHHSDVQVIPEVDVCKWEPWDLPGLSVIKSEDPEWFFFCPRDNKYPNGHRSNRATHAGYWKATGKDRTIKSRSSAKPGSPLIVIGMKKTLVFYRGRAPKGQRTHWIMHEYRATRKDLDATAPGQSPFVLCRLFRKPDDKADSPNSDQLKQTGSFPSLTKSSPDDTTSDLLEETSAVQDGNQLTGKCNRMTPNDHVPIESCSNGLLISDVEDYGAEEKPIDAYPTPAEILNFNQSECGQVDYQVFSPIMQSHIQADLAYYMDSPYANDFGNSQIGLQFHDGSDQQEVSLTDLLNDVFNNHDVCSGEDLTSKKNSVENYYAKGNDKCGDTDTEMSQLQQDADMEASVWNIKHVDLKNSLVMKTSVGSYRAQMPFLDRGLGVGNIAKNMEELTNHKNPLNNSSDQVGGTGSRIRTRQPQEQSKLGSFVSQGTAQRRIRLTRLTAESVSSGKVGNASCSQDEVQSAITEAQESTEESPVVDEIGKEALESNKGSEIVEECLKNMRLRPKWVNKANGSSVVAESPVARYGPSISLVYYILSIALIIVLLGTFFGMCTWLRC</sequence>
<dbReference type="SUPFAM" id="SSF101941">
    <property type="entry name" value="NAC domain"/>
    <property type="match status" value="1"/>
</dbReference>
<proteinExistence type="predicted"/>
<comment type="caution">
    <text evidence="14">The sequence shown here is derived from an EMBL/GenBank/DDBJ whole genome shotgun (WGS) entry which is preliminary data.</text>
</comment>
<evidence type="ECO:0000259" key="13">
    <source>
        <dbReference type="PROSITE" id="PS51005"/>
    </source>
</evidence>
<feature type="compositionally biased region" description="Polar residues" evidence="11">
    <location>
        <begin position="442"/>
        <end position="456"/>
    </location>
</feature>
<dbReference type="Pfam" id="PF02365">
    <property type="entry name" value="NAM"/>
    <property type="match status" value="1"/>
</dbReference>
<name>A0A1Q3C4G1_CEPFO</name>
<evidence type="ECO:0000256" key="9">
    <source>
        <dbReference type="ARBA" id="ARBA00023163"/>
    </source>
</evidence>
<keyword evidence="4 12" id="KW-1133">Transmembrane helix</keyword>
<feature type="region of interest" description="Disordered" evidence="11">
    <location>
        <begin position="420"/>
        <end position="456"/>
    </location>
</feature>
<evidence type="ECO:0000256" key="8">
    <source>
        <dbReference type="ARBA" id="ARBA00023159"/>
    </source>
</evidence>
<dbReference type="AlphaFoldDB" id="A0A1Q3C4G1"/>
<evidence type="ECO:0000256" key="4">
    <source>
        <dbReference type="ARBA" id="ARBA00022989"/>
    </source>
</evidence>
<evidence type="ECO:0000256" key="11">
    <source>
        <dbReference type="SAM" id="MobiDB-lite"/>
    </source>
</evidence>
<dbReference type="FunCoup" id="A0A1Q3C4G1">
    <property type="interactions" value="1016"/>
</dbReference>
<dbReference type="FunFam" id="2.170.150.80:FF:000002">
    <property type="entry name" value="Nac domain-containing protein 86"/>
    <property type="match status" value="1"/>
</dbReference>
<keyword evidence="8" id="KW-0010">Activator</keyword>
<feature type="region of interest" description="Disordered" evidence="11">
    <location>
        <begin position="167"/>
        <end position="196"/>
    </location>
</feature>
<dbReference type="STRING" id="3775.A0A1Q3C4G1"/>
<evidence type="ECO:0000256" key="3">
    <source>
        <dbReference type="ARBA" id="ARBA00022692"/>
    </source>
</evidence>
<keyword evidence="6" id="KW-0238">DNA-binding</keyword>
<evidence type="ECO:0000256" key="7">
    <source>
        <dbReference type="ARBA" id="ARBA00023136"/>
    </source>
</evidence>
<keyword evidence="3 12" id="KW-0812">Transmembrane</keyword>
<keyword evidence="7 12" id="KW-0472">Membrane</keyword>
<dbReference type="InterPro" id="IPR003441">
    <property type="entry name" value="NAC-dom"/>
</dbReference>
<keyword evidence="9" id="KW-0804">Transcription</keyword>
<evidence type="ECO:0000256" key="12">
    <source>
        <dbReference type="SAM" id="Phobius"/>
    </source>
</evidence>
<evidence type="ECO:0000256" key="5">
    <source>
        <dbReference type="ARBA" id="ARBA00023015"/>
    </source>
</evidence>
<dbReference type="PANTHER" id="PTHR31744:SF216">
    <property type="entry name" value="NAC TRANSCRIPTION FACTOR"/>
    <property type="match status" value="1"/>
</dbReference>
<reference evidence="15" key="1">
    <citation type="submission" date="2016-04" db="EMBL/GenBank/DDBJ databases">
        <title>Cephalotus genome sequencing.</title>
        <authorList>
            <person name="Fukushima K."/>
            <person name="Hasebe M."/>
            <person name="Fang X."/>
        </authorList>
    </citation>
    <scope>NUCLEOTIDE SEQUENCE [LARGE SCALE GENOMIC DNA]</scope>
    <source>
        <strain evidence="15">cv. St1</strain>
    </source>
</reference>
<evidence type="ECO:0000256" key="2">
    <source>
        <dbReference type="ARBA" id="ARBA00004167"/>
    </source>
</evidence>
<dbReference type="InterPro" id="IPR036093">
    <property type="entry name" value="NAC_dom_sf"/>
</dbReference>
<keyword evidence="15" id="KW-1185">Reference proteome</keyword>
<evidence type="ECO:0000313" key="14">
    <source>
        <dbReference type="EMBL" id="GAV75125.1"/>
    </source>
</evidence>
<dbReference type="Gene3D" id="2.170.150.80">
    <property type="entry name" value="NAC domain"/>
    <property type="match status" value="1"/>
</dbReference>
<feature type="domain" description="NAC" evidence="13">
    <location>
        <begin position="6"/>
        <end position="164"/>
    </location>
</feature>
<feature type="compositionally biased region" description="Polar residues" evidence="11">
    <location>
        <begin position="171"/>
        <end position="193"/>
    </location>
</feature>
<protein>
    <submittedName>
        <fullName evidence="14">NAM domain-containing protein</fullName>
    </submittedName>
</protein>
<dbReference type="InParanoid" id="A0A1Q3C4G1"/>
<evidence type="ECO:0000256" key="10">
    <source>
        <dbReference type="ARBA" id="ARBA00023242"/>
    </source>
</evidence>
<gene>
    <name evidence="14" type="ORF">CFOL_v3_18604</name>
</gene>
<dbReference type="GO" id="GO:0016020">
    <property type="term" value="C:membrane"/>
    <property type="evidence" value="ECO:0007669"/>
    <property type="project" value="UniProtKB-SubCell"/>
</dbReference>
<dbReference type="OrthoDB" id="737278at2759"/>
<feature type="transmembrane region" description="Helical" evidence="12">
    <location>
        <begin position="559"/>
        <end position="583"/>
    </location>
</feature>
<organism evidence="14 15">
    <name type="scientific">Cephalotus follicularis</name>
    <name type="common">Albany pitcher plant</name>
    <dbReference type="NCBI Taxonomy" id="3775"/>
    <lineage>
        <taxon>Eukaryota</taxon>
        <taxon>Viridiplantae</taxon>
        <taxon>Streptophyta</taxon>
        <taxon>Embryophyta</taxon>
        <taxon>Tracheophyta</taxon>
        <taxon>Spermatophyta</taxon>
        <taxon>Magnoliopsida</taxon>
        <taxon>eudicotyledons</taxon>
        <taxon>Gunneridae</taxon>
        <taxon>Pentapetalae</taxon>
        <taxon>rosids</taxon>
        <taxon>fabids</taxon>
        <taxon>Oxalidales</taxon>
        <taxon>Cephalotaceae</taxon>
        <taxon>Cephalotus</taxon>
    </lineage>
</organism>
<dbReference type="GO" id="GO:0006355">
    <property type="term" value="P:regulation of DNA-templated transcription"/>
    <property type="evidence" value="ECO:0007669"/>
    <property type="project" value="InterPro"/>
</dbReference>
<comment type="subcellular location">
    <subcellularLocation>
        <location evidence="2">Membrane</location>
        <topology evidence="2">Single-pass membrane protein</topology>
    </subcellularLocation>
    <subcellularLocation>
        <location evidence="1">Nucleus</location>
    </subcellularLocation>
</comment>
<keyword evidence="10" id="KW-0539">Nucleus</keyword>
<dbReference type="PROSITE" id="PS51005">
    <property type="entry name" value="NAC"/>
    <property type="match status" value="1"/>
</dbReference>
<accession>A0A1Q3C4G1</accession>
<dbReference type="PANTHER" id="PTHR31744">
    <property type="entry name" value="PROTEIN CUP-SHAPED COTYLEDON 2-RELATED"/>
    <property type="match status" value="1"/>
</dbReference>